<keyword evidence="10" id="KW-0862">Zinc</keyword>
<dbReference type="GO" id="GO:0006627">
    <property type="term" value="P:protein processing involved in protein targeting to mitochondrion"/>
    <property type="evidence" value="ECO:0007669"/>
    <property type="project" value="TreeGrafter"/>
</dbReference>
<keyword evidence="13" id="KW-0496">Mitochondrion</keyword>
<dbReference type="InterPro" id="IPR011765">
    <property type="entry name" value="Pept_M16_N"/>
</dbReference>
<comment type="cofactor">
    <cofactor evidence="2">
        <name>Zn(2+)</name>
        <dbReference type="ChEBI" id="CHEBI:29105"/>
    </cofactor>
</comment>
<evidence type="ECO:0000256" key="4">
    <source>
        <dbReference type="ARBA" id="ARBA00007261"/>
    </source>
</evidence>
<dbReference type="EMBL" id="JAFNEN010000480">
    <property type="protein sequence ID" value="KAG8182104.1"/>
    <property type="molecule type" value="Genomic_DNA"/>
</dbReference>
<evidence type="ECO:0000259" key="17">
    <source>
        <dbReference type="Pfam" id="PF05193"/>
    </source>
</evidence>
<dbReference type="PANTHER" id="PTHR11851">
    <property type="entry name" value="METALLOPROTEASE"/>
    <property type="match status" value="1"/>
</dbReference>
<keyword evidence="19" id="KW-1185">Reference proteome</keyword>
<dbReference type="Proteomes" id="UP000827092">
    <property type="component" value="Unassembled WGS sequence"/>
</dbReference>
<feature type="domain" description="Peptidase M16 N-terminal" evidence="16">
    <location>
        <begin position="45"/>
        <end position="190"/>
    </location>
</feature>
<keyword evidence="12" id="KW-0482">Metalloprotease</keyword>
<dbReference type="Pfam" id="PF05193">
    <property type="entry name" value="Peptidase_M16_C"/>
    <property type="match status" value="1"/>
</dbReference>
<evidence type="ECO:0000256" key="5">
    <source>
        <dbReference type="ARBA" id="ARBA00012299"/>
    </source>
</evidence>
<dbReference type="GO" id="GO:0046872">
    <property type="term" value="F:metal ion binding"/>
    <property type="evidence" value="ECO:0007669"/>
    <property type="project" value="UniProtKB-KW"/>
</dbReference>
<dbReference type="FunFam" id="3.30.830.10:FF:000002">
    <property type="entry name" value="Mitochondrial-processing peptidase subunit beta"/>
    <property type="match status" value="1"/>
</dbReference>
<dbReference type="InterPro" id="IPR001431">
    <property type="entry name" value="Pept_M16_Zn_BS"/>
</dbReference>
<dbReference type="PROSITE" id="PS00143">
    <property type="entry name" value="INSULINASE"/>
    <property type="match status" value="1"/>
</dbReference>
<organism evidence="18 19">
    <name type="scientific">Oedothorax gibbosus</name>
    <dbReference type="NCBI Taxonomy" id="931172"/>
    <lineage>
        <taxon>Eukaryota</taxon>
        <taxon>Metazoa</taxon>
        <taxon>Ecdysozoa</taxon>
        <taxon>Arthropoda</taxon>
        <taxon>Chelicerata</taxon>
        <taxon>Arachnida</taxon>
        <taxon>Araneae</taxon>
        <taxon>Araneomorphae</taxon>
        <taxon>Entelegynae</taxon>
        <taxon>Araneoidea</taxon>
        <taxon>Linyphiidae</taxon>
        <taxon>Erigoninae</taxon>
        <taxon>Oedothorax</taxon>
    </lineage>
</organism>
<evidence type="ECO:0000256" key="3">
    <source>
        <dbReference type="ARBA" id="ARBA00004173"/>
    </source>
</evidence>
<evidence type="ECO:0000256" key="13">
    <source>
        <dbReference type="ARBA" id="ARBA00023128"/>
    </source>
</evidence>
<evidence type="ECO:0000256" key="7">
    <source>
        <dbReference type="ARBA" id="ARBA00022670"/>
    </source>
</evidence>
<evidence type="ECO:0000256" key="8">
    <source>
        <dbReference type="ARBA" id="ARBA00022723"/>
    </source>
</evidence>
<evidence type="ECO:0000256" key="15">
    <source>
        <dbReference type="RuleBase" id="RU004447"/>
    </source>
</evidence>
<evidence type="ECO:0000256" key="6">
    <source>
        <dbReference type="ARBA" id="ARBA00020510"/>
    </source>
</evidence>
<evidence type="ECO:0000313" key="18">
    <source>
        <dbReference type="EMBL" id="KAG8182104.1"/>
    </source>
</evidence>
<comment type="subcellular location">
    <subcellularLocation>
        <location evidence="3">Mitochondrion</location>
    </subcellularLocation>
</comment>
<dbReference type="SUPFAM" id="SSF63411">
    <property type="entry name" value="LuxS/MPP-like metallohydrolase"/>
    <property type="match status" value="2"/>
</dbReference>
<reference evidence="18 19" key="1">
    <citation type="journal article" date="2022" name="Nat. Ecol. Evol.">
        <title>A masculinizing supergene underlies an exaggerated male reproductive morph in a spider.</title>
        <authorList>
            <person name="Hendrickx F."/>
            <person name="De Corte Z."/>
            <person name="Sonet G."/>
            <person name="Van Belleghem S.M."/>
            <person name="Kostlbacher S."/>
            <person name="Vangestel C."/>
        </authorList>
    </citation>
    <scope>NUCLEOTIDE SEQUENCE [LARGE SCALE GENOMIC DNA]</scope>
    <source>
        <strain evidence="18">W744_W776</strain>
    </source>
</reference>
<keyword evidence="9" id="KW-0378">Hydrolase</keyword>
<evidence type="ECO:0000256" key="9">
    <source>
        <dbReference type="ARBA" id="ARBA00022801"/>
    </source>
</evidence>
<keyword evidence="7" id="KW-0645">Protease</keyword>
<evidence type="ECO:0000256" key="1">
    <source>
        <dbReference type="ARBA" id="ARBA00001098"/>
    </source>
</evidence>
<dbReference type="Gene3D" id="3.30.830.10">
    <property type="entry name" value="Metalloenzyme, LuxS/M16 peptidase-like"/>
    <property type="match status" value="2"/>
</dbReference>
<comment type="catalytic activity">
    <reaction evidence="1">
        <text>Release of N-terminal transit peptides from precursor proteins imported into the mitochondrion, typically with Arg in position P2.</text>
        <dbReference type="EC" id="3.4.24.64"/>
    </reaction>
</comment>
<keyword evidence="11" id="KW-0809">Transit peptide</keyword>
<gene>
    <name evidence="18" type="ORF">JTE90_018375</name>
</gene>
<evidence type="ECO:0000256" key="10">
    <source>
        <dbReference type="ARBA" id="ARBA00022833"/>
    </source>
</evidence>
<dbReference type="InterPro" id="IPR007863">
    <property type="entry name" value="Peptidase_M16_C"/>
</dbReference>
<name>A0AAV6UD26_9ARAC</name>
<dbReference type="AlphaFoldDB" id="A0AAV6UD26"/>
<proteinExistence type="inferred from homology"/>
<comment type="caution">
    <text evidence="18">The sequence shown here is derived from an EMBL/GenBank/DDBJ whole genome shotgun (WGS) entry which is preliminary data.</text>
</comment>
<evidence type="ECO:0000256" key="11">
    <source>
        <dbReference type="ARBA" id="ARBA00022946"/>
    </source>
</evidence>
<dbReference type="PANTHER" id="PTHR11851:SF149">
    <property type="entry name" value="GH01077P"/>
    <property type="match status" value="1"/>
</dbReference>
<protein>
    <recommendedName>
        <fullName evidence="6">Mitochondrial-processing peptidase subunit beta</fullName>
        <ecNumber evidence="5">3.4.24.64</ecNumber>
    </recommendedName>
    <alternativeName>
        <fullName evidence="14">Beta-MPP</fullName>
    </alternativeName>
</protein>
<dbReference type="GO" id="GO:0005759">
    <property type="term" value="C:mitochondrial matrix"/>
    <property type="evidence" value="ECO:0007669"/>
    <property type="project" value="UniProtKB-ARBA"/>
</dbReference>
<comment type="similarity">
    <text evidence="4 15">Belongs to the peptidase M16 family.</text>
</comment>
<dbReference type="FunFam" id="3.30.830.10:FF:000001">
    <property type="entry name" value="Mitochondrial-processing peptidase subunit beta, mitochondrial"/>
    <property type="match status" value="1"/>
</dbReference>
<feature type="domain" description="Peptidase M16 C-terminal" evidence="17">
    <location>
        <begin position="196"/>
        <end position="380"/>
    </location>
</feature>
<evidence type="ECO:0000256" key="2">
    <source>
        <dbReference type="ARBA" id="ARBA00001947"/>
    </source>
</evidence>
<dbReference type="InterPro" id="IPR011249">
    <property type="entry name" value="Metalloenz_LuxS/M16"/>
</dbReference>
<dbReference type="GO" id="GO:0004222">
    <property type="term" value="F:metalloendopeptidase activity"/>
    <property type="evidence" value="ECO:0007669"/>
    <property type="project" value="UniProtKB-EC"/>
</dbReference>
<evidence type="ECO:0000313" key="19">
    <source>
        <dbReference type="Proteomes" id="UP000827092"/>
    </source>
</evidence>
<sequence>MFRNIYKISRNLKRLNPSFSTQVSAEKVLNVPETKVSRLPNGLQIATEDSGIPTCTVGLWIDAGSRYENEMNNGVAHFLEHMAFKGTSTRTQTGLELEVENMGAHLNACTSREQTIFQAKCLKKDVKRAIDILSDILQNSKYGNSEIEVERGVILREMQEIEMNLQELVFDHLHAAAFQNTTLGRTILGPIENIKSISRKDLVDFKTNHYVASKMVLAGAGGVDHQHLVQFAEEYFGSLKSHGADGADFLEPCTFTGSESRLVDSTMPLVHAALAVEGCGWSNPESIPLLIANILIGNWDRSHGSGGNIYSKLANNAGAKNLCHNFLSFNTCYKDTGLWGIYLVSDAKTLNEMIKTVQEEWHRLCTSVTEDEVTRAKNLLLTNSLLLLDGSTPIFEDIGRQMLNYGRRIPLTEMEARIDMINADVVREVCSSYLKKKPLTIAAIGNIENMMDYDVLQRSMN</sequence>
<dbReference type="EC" id="3.4.24.64" evidence="5"/>
<keyword evidence="8" id="KW-0479">Metal-binding</keyword>
<evidence type="ECO:0000256" key="12">
    <source>
        <dbReference type="ARBA" id="ARBA00023049"/>
    </source>
</evidence>
<evidence type="ECO:0000259" key="16">
    <source>
        <dbReference type="Pfam" id="PF00675"/>
    </source>
</evidence>
<accession>A0AAV6UD26</accession>
<dbReference type="Pfam" id="PF00675">
    <property type="entry name" value="Peptidase_M16"/>
    <property type="match status" value="1"/>
</dbReference>
<evidence type="ECO:0000256" key="14">
    <source>
        <dbReference type="ARBA" id="ARBA00031018"/>
    </source>
</evidence>
<dbReference type="InterPro" id="IPR050361">
    <property type="entry name" value="MPP/UQCRC_Complex"/>
</dbReference>